<evidence type="ECO:0008006" key="3">
    <source>
        <dbReference type="Google" id="ProtNLM"/>
    </source>
</evidence>
<dbReference type="Gene3D" id="3.60.15.10">
    <property type="entry name" value="Ribonuclease Z/Hydroxyacylglutathione hydrolase-like"/>
    <property type="match status" value="1"/>
</dbReference>
<evidence type="ECO:0000313" key="2">
    <source>
        <dbReference type="Proteomes" id="UP000800097"/>
    </source>
</evidence>
<evidence type="ECO:0000313" key="1">
    <source>
        <dbReference type="EMBL" id="KAF2271984.1"/>
    </source>
</evidence>
<sequence length="322" mass="36078">MNFESADLAICITCGTQYDAPLSSPPKSCRICDDPRQYVPPQGQSWTSLRLASLSQRNTLTASPTNPHLTYITTTTSPSASSNPLHPSFPPTKTLGIGERAILIQTPHGNILWDLIAFLDEPTIDFIRKKGGLKAIVISHPHFWSTHLEWARVFACPVYLNKRDEQWLCREDRYGVRRMVESETVEIVPGVTAIRVGGHFDGSMVLHWKEEEGADGKEEGEGILFHADSIMVVPSAYYHADRLPGTTSYSFMWSYPNMIPLAPDQIHGIWKSLKPFHFTTTYGGFMGQDNRRPDLKAHILESMKIFVRTAGHGDVAILQETL</sequence>
<dbReference type="SUPFAM" id="SSF56281">
    <property type="entry name" value="Metallo-hydrolase/oxidoreductase"/>
    <property type="match status" value="1"/>
</dbReference>
<gene>
    <name evidence="1" type="ORF">EI97DRAFT_496932</name>
</gene>
<dbReference type="Proteomes" id="UP000800097">
    <property type="component" value="Unassembled WGS sequence"/>
</dbReference>
<dbReference type="GeneID" id="54555666"/>
<dbReference type="PANTHER" id="PTHR36839">
    <property type="entry name" value="METALLO-BETA-LACTAMASE FAMILY PROTEIN (AFU_ORTHOLOGUE AFUA_5G12770)"/>
    <property type="match status" value="1"/>
</dbReference>
<dbReference type="InterPro" id="IPR036866">
    <property type="entry name" value="RibonucZ/Hydroxyglut_hydro"/>
</dbReference>
<proteinExistence type="predicted"/>
<accession>A0A6A6J6Y5</accession>
<dbReference type="EMBL" id="ML986529">
    <property type="protein sequence ID" value="KAF2271984.1"/>
    <property type="molecule type" value="Genomic_DNA"/>
</dbReference>
<reference evidence="1" key="1">
    <citation type="journal article" date="2020" name="Stud. Mycol.">
        <title>101 Dothideomycetes genomes: a test case for predicting lifestyles and emergence of pathogens.</title>
        <authorList>
            <person name="Haridas S."/>
            <person name="Albert R."/>
            <person name="Binder M."/>
            <person name="Bloem J."/>
            <person name="Labutti K."/>
            <person name="Salamov A."/>
            <person name="Andreopoulos B."/>
            <person name="Baker S."/>
            <person name="Barry K."/>
            <person name="Bills G."/>
            <person name="Bluhm B."/>
            <person name="Cannon C."/>
            <person name="Castanera R."/>
            <person name="Culley D."/>
            <person name="Daum C."/>
            <person name="Ezra D."/>
            <person name="Gonzalez J."/>
            <person name="Henrissat B."/>
            <person name="Kuo A."/>
            <person name="Liang C."/>
            <person name="Lipzen A."/>
            <person name="Lutzoni F."/>
            <person name="Magnuson J."/>
            <person name="Mondo S."/>
            <person name="Nolan M."/>
            <person name="Ohm R."/>
            <person name="Pangilinan J."/>
            <person name="Park H.-J."/>
            <person name="Ramirez L."/>
            <person name="Alfaro M."/>
            <person name="Sun H."/>
            <person name="Tritt A."/>
            <person name="Yoshinaga Y."/>
            <person name="Zwiers L.-H."/>
            <person name="Turgeon B."/>
            <person name="Goodwin S."/>
            <person name="Spatafora J."/>
            <person name="Crous P."/>
            <person name="Grigoriev I."/>
        </authorList>
    </citation>
    <scope>NUCLEOTIDE SEQUENCE</scope>
    <source>
        <strain evidence="1">CBS 379.55</strain>
    </source>
</reference>
<protein>
    <recommendedName>
        <fullName evidence="3">Metallo-beta-lactamase domain-containing protein</fullName>
    </recommendedName>
</protein>
<keyword evidence="2" id="KW-1185">Reference proteome</keyword>
<dbReference type="OrthoDB" id="17458at2759"/>
<organism evidence="1 2">
    <name type="scientific">Westerdykella ornata</name>
    <dbReference type="NCBI Taxonomy" id="318751"/>
    <lineage>
        <taxon>Eukaryota</taxon>
        <taxon>Fungi</taxon>
        <taxon>Dikarya</taxon>
        <taxon>Ascomycota</taxon>
        <taxon>Pezizomycotina</taxon>
        <taxon>Dothideomycetes</taxon>
        <taxon>Pleosporomycetidae</taxon>
        <taxon>Pleosporales</taxon>
        <taxon>Sporormiaceae</taxon>
        <taxon>Westerdykella</taxon>
    </lineage>
</organism>
<dbReference type="PANTHER" id="PTHR36839:SF1">
    <property type="entry name" value="METALLO-BETA-LACTAMASE FAMILY PROTEIN (AFU_ORTHOLOGUE AFUA_5G12770)"/>
    <property type="match status" value="1"/>
</dbReference>
<dbReference type="RefSeq" id="XP_033649523.1">
    <property type="nucleotide sequence ID" value="XM_033802491.1"/>
</dbReference>
<name>A0A6A6J6Y5_WESOR</name>
<dbReference type="AlphaFoldDB" id="A0A6A6J6Y5"/>